<proteinExistence type="predicted"/>
<protein>
    <submittedName>
        <fullName evidence="1">Uncharacterized protein</fullName>
    </submittedName>
</protein>
<name>A0AAD5RDT8_PARTN</name>
<dbReference type="AlphaFoldDB" id="A0AAD5RDT8"/>
<evidence type="ECO:0000313" key="2">
    <source>
        <dbReference type="Proteomes" id="UP001196413"/>
    </source>
</evidence>
<comment type="caution">
    <text evidence="1">The sequence shown here is derived from an EMBL/GenBank/DDBJ whole genome shotgun (WGS) entry which is preliminary data.</text>
</comment>
<evidence type="ECO:0000313" key="1">
    <source>
        <dbReference type="EMBL" id="KAJ1374367.1"/>
    </source>
</evidence>
<organism evidence="1 2">
    <name type="scientific">Parelaphostrongylus tenuis</name>
    <name type="common">Meningeal worm</name>
    <dbReference type="NCBI Taxonomy" id="148309"/>
    <lineage>
        <taxon>Eukaryota</taxon>
        <taxon>Metazoa</taxon>
        <taxon>Ecdysozoa</taxon>
        <taxon>Nematoda</taxon>
        <taxon>Chromadorea</taxon>
        <taxon>Rhabditida</taxon>
        <taxon>Rhabditina</taxon>
        <taxon>Rhabditomorpha</taxon>
        <taxon>Strongyloidea</taxon>
        <taxon>Metastrongylidae</taxon>
        <taxon>Parelaphostrongylus</taxon>
    </lineage>
</organism>
<accession>A0AAD5RDT8</accession>
<keyword evidence="2" id="KW-1185">Reference proteome</keyword>
<dbReference type="Proteomes" id="UP001196413">
    <property type="component" value="Unassembled WGS sequence"/>
</dbReference>
<gene>
    <name evidence="1" type="ORF">KIN20_037045</name>
</gene>
<sequence>MNKNCKRQEESKKARRTQDEIDVLPSSNTLIAAATSIASPNVYSDGIKKILETFCFTVTTVVKQNYALSPVSILIELPRESKKCPFHHYSAAFMKKTTMELV</sequence>
<dbReference type="EMBL" id="JAHQIW010007455">
    <property type="protein sequence ID" value="KAJ1374367.1"/>
    <property type="molecule type" value="Genomic_DNA"/>
</dbReference>
<reference evidence="1" key="1">
    <citation type="submission" date="2021-06" db="EMBL/GenBank/DDBJ databases">
        <title>Parelaphostrongylus tenuis whole genome reference sequence.</title>
        <authorList>
            <person name="Garwood T.J."/>
            <person name="Larsen P.A."/>
            <person name="Fountain-Jones N.M."/>
            <person name="Garbe J.R."/>
            <person name="Macchietto M.G."/>
            <person name="Kania S.A."/>
            <person name="Gerhold R.W."/>
            <person name="Richards J.E."/>
            <person name="Wolf T.M."/>
        </authorList>
    </citation>
    <scope>NUCLEOTIDE SEQUENCE</scope>
    <source>
        <strain evidence="1">MNPRO001-30</strain>
        <tissue evidence="1">Meninges</tissue>
    </source>
</reference>